<reference evidence="1 2" key="1">
    <citation type="submission" date="2017-10" db="EMBL/GenBank/DDBJ databases">
        <title>Comparative genomics in systemic dimorphic fungi from Ajellomycetaceae.</title>
        <authorList>
            <person name="Munoz J.F."/>
            <person name="Mcewen J.G."/>
            <person name="Clay O.K."/>
            <person name="Cuomo C.A."/>
        </authorList>
    </citation>
    <scope>NUCLEOTIDE SEQUENCE [LARGE SCALE GENOMIC DNA]</scope>
    <source>
        <strain evidence="1 2">UAMH130</strain>
    </source>
</reference>
<evidence type="ECO:0000313" key="1">
    <source>
        <dbReference type="EMBL" id="PGG98802.1"/>
    </source>
</evidence>
<evidence type="ECO:0000313" key="2">
    <source>
        <dbReference type="Proteomes" id="UP000224080"/>
    </source>
</evidence>
<sequence>MAGLDRRGTIASTRAQALNADDAELEAHIQCIEHIRFMTCRFRSAEAVVGAGANELKWRSIDGQDP</sequence>
<proteinExistence type="predicted"/>
<name>A0A2B7WQA1_9EURO</name>
<dbReference type="Proteomes" id="UP000224080">
    <property type="component" value="Unassembled WGS sequence"/>
</dbReference>
<comment type="caution">
    <text evidence="1">The sequence shown here is derived from an EMBL/GenBank/DDBJ whole genome shotgun (WGS) entry which is preliminary data.</text>
</comment>
<dbReference type="EMBL" id="PDNC01000112">
    <property type="protein sequence ID" value="PGG98802.1"/>
    <property type="molecule type" value="Genomic_DNA"/>
</dbReference>
<accession>A0A2B7WQA1</accession>
<keyword evidence="2" id="KW-1185">Reference proteome</keyword>
<dbReference type="AlphaFoldDB" id="A0A2B7WQA1"/>
<gene>
    <name evidence="1" type="ORF">GX51_06598</name>
</gene>
<organism evidence="1 2">
    <name type="scientific">Blastomyces parvus</name>
    <dbReference type="NCBI Taxonomy" id="2060905"/>
    <lineage>
        <taxon>Eukaryota</taxon>
        <taxon>Fungi</taxon>
        <taxon>Dikarya</taxon>
        <taxon>Ascomycota</taxon>
        <taxon>Pezizomycotina</taxon>
        <taxon>Eurotiomycetes</taxon>
        <taxon>Eurotiomycetidae</taxon>
        <taxon>Onygenales</taxon>
        <taxon>Ajellomycetaceae</taxon>
        <taxon>Blastomyces</taxon>
    </lineage>
</organism>
<protein>
    <submittedName>
        <fullName evidence="1">Uncharacterized protein</fullName>
    </submittedName>
</protein>